<reference evidence="2" key="1">
    <citation type="journal article" date="2019" name="bioRxiv">
        <title>The Genome of the Zebra Mussel, Dreissena polymorpha: A Resource for Invasive Species Research.</title>
        <authorList>
            <person name="McCartney M.A."/>
            <person name="Auch B."/>
            <person name="Kono T."/>
            <person name="Mallez S."/>
            <person name="Zhang Y."/>
            <person name="Obille A."/>
            <person name="Becker A."/>
            <person name="Abrahante J.E."/>
            <person name="Garbe J."/>
            <person name="Badalamenti J.P."/>
            <person name="Herman A."/>
            <person name="Mangelson H."/>
            <person name="Liachko I."/>
            <person name="Sullivan S."/>
            <person name="Sone E.D."/>
            <person name="Koren S."/>
            <person name="Silverstein K.A.T."/>
            <person name="Beckman K.B."/>
            <person name="Gohl D.M."/>
        </authorList>
    </citation>
    <scope>NUCLEOTIDE SEQUENCE</scope>
    <source>
        <strain evidence="2">Duluth1</strain>
        <tissue evidence="2">Whole animal</tissue>
    </source>
</reference>
<evidence type="ECO:0000313" key="2">
    <source>
        <dbReference type="EMBL" id="KAH3838143.1"/>
    </source>
</evidence>
<organism evidence="2 3">
    <name type="scientific">Dreissena polymorpha</name>
    <name type="common">Zebra mussel</name>
    <name type="synonym">Mytilus polymorpha</name>
    <dbReference type="NCBI Taxonomy" id="45954"/>
    <lineage>
        <taxon>Eukaryota</taxon>
        <taxon>Metazoa</taxon>
        <taxon>Spiralia</taxon>
        <taxon>Lophotrochozoa</taxon>
        <taxon>Mollusca</taxon>
        <taxon>Bivalvia</taxon>
        <taxon>Autobranchia</taxon>
        <taxon>Heteroconchia</taxon>
        <taxon>Euheterodonta</taxon>
        <taxon>Imparidentia</taxon>
        <taxon>Neoheterodontei</taxon>
        <taxon>Myida</taxon>
        <taxon>Dreissenoidea</taxon>
        <taxon>Dreissenidae</taxon>
        <taxon>Dreissena</taxon>
    </lineage>
</organism>
<gene>
    <name evidence="2" type="ORF">DPMN_111549</name>
</gene>
<feature type="region of interest" description="Disordered" evidence="1">
    <location>
        <begin position="386"/>
        <end position="437"/>
    </location>
</feature>
<dbReference type="AlphaFoldDB" id="A0A9D4KEP1"/>
<feature type="region of interest" description="Disordered" evidence="1">
    <location>
        <begin position="343"/>
        <end position="371"/>
    </location>
</feature>
<evidence type="ECO:0000313" key="3">
    <source>
        <dbReference type="Proteomes" id="UP000828390"/>
    </source>
</evidence>
<dbReference type="Proteomes" id="UP000828390">
    <property type="component" value="Unassembled WGS sequence"/>
</dbReference>
<feature type="region of interest" description="Disordered" evidence="1">
    <location>
        <begin position="237"/>
        <end position="257"/>
    </location>
</feature>
<name>A0A9D4KEP1_DREPO</name>
<comment type="caution">
    <text evidence="2">The sequence shown here is derived from an EMBL/GenBank/DDBJ whole genome shotgun (WGS) entry which is preliminary data.</text>
</comment>
<reference evidence="2" key="2">
    <citation type="submission" date="2020-11" db="EMBL/GenBank/DDBJ databases">
        <authorList>
            <person name="McCartney M.A."/>
            <person name="Auch B."/>
            <person name="Kono T."/>
            <person name="Mallez S."/>
            <person name="Becker A."/>
            <person name="Gohl D.M."/>
            <person name="Silverstein K.A.T."/>
            <person name="Koren S."/>
            <person name="Bechman K.B."/>
            <person name="Herman A."/>
            <person name="Abrahante J.E."/>
            <person name="Garbe J."/>
        </authorList>
    </citation>
    <scope>NUCLEOTIDE SEQUENCE</scope>
    <source>
        <strain evidence="2">Duluth1</strain>
        <tissue evidence="2">Whole animal</tissue>
    </source>
</reference>
<sequence length="529" mass="60050">MQLNKLIAMRDGHRRLISRELERFDSTELTTSEYERLLHMIVEEAEEVRTLNDKIVNHNDIEDFLSELVEGKSYSFDLELKIQRLRDNRNKRIGNKEEITSNVSQDIYQNRKQPDYTVHSIPVVNNAPYPAQQLLTQATPAAPLTYKLPRYKYHAMAKHVMCNSAIILTRPDVLLGVDNATIEMCTNSRTRNTHSEKKTQTDAVNRSNYKKDTLTPQRVFLVQKGSHAGNQEDNLMEAVQESSSDDSGRKDVSFTLGGNSQEESTMISTLIIPDRTIPCSQRMPFKSDNEPVFNSAPEVDESGDTFLKRLQRSELQSPDDSCMPSGHEFCFEAVVNKRYNRWKRRRRKKNSKHRQPVVVPGSGSSDENDERNSVIERIIDTMYEQIHGPVPHTPNGSSDTQRTRNCRSWEKESSTNIVSGDDGDVDPSSGNFDASSSSLSTDALRVTYGNIRHIADGSVYTTETKVYSPQGYRVRPEASDSGTTSEDMCAWSLIEQYKHEIPMRLKYTPEEVVKGNDGLVQSTKIRVGN</sequence>
<protein>
    <submittedName>
        <fullName evidence="2">Uncharacterized protein</fullName>
    </submittedName>
</protein>
<dbReference type="EMBL" id="JAIWYP010000004">
    <property type="protein sequence ID" value="KAH3838143.1"/>
    <property type="molecule type" value="Genomic_DNA"/>
</dbReference>
<feature type="compositionally biased region" description="Basic residues" evidence="1">
    <location>
        <begin position="343"/>
        <end position="355"/>
    </location>
</feature>
<evidence type="ECO:0000256" key="1">
    <source>
        <dbReference type="SAM" id="MobiDB-lite"/>
    </source>
</evidence>
<accession>A0A9D4KEP1</accession>
<keyword evidence="3" id="KW-1185">Reference proteome</keyword>
<feature type="compositionally biased region" description="Low complexity" evidence="1">
    <location>
        <begin position="426"/>
        <end position="437"/>
    </location>
</feature>
<proteinExistence type="predicted"/>